<dbReference type="SMART" id="SM00320">
    <property type="entry name" value="WD40"/>
    <property type="match status" value="2"/>
</dbReference>
<evidence type="ECO:0000259" key="12">
    <source>
        <dbReference type="Pfam" id="PF04053"/>
    </source>
</evidence>
<dbReference type="Proteomes" id="UP000887560">
    <property type="component" value="Unplaced"/>
</dbReference>
<dbReference type="AlphaFoldDB" id="A0A915NNF0"/>
<dbReference type="Pfam" id="PF04053">
    <property type="entry name" value="B-prop_COPA_B_2nd"/>
    <property type="match status" value="1"/>
</dbReference>
<dbReference type="Pfam" id="PF06957">
    <property type="entry name" value="COPI_C"/>
    <property type="match status" value="1"/>
</dbReference>
<feature type="domain" description="Coatomer alpha subunit C-terminal" evidence="13">
    <location>
        <begin position="591"/>
        <end position="1015"/>
    </location>
</feature>
<dbReference type="InterPro" id="IPR050844">
    <property type="entry name" value="Coatomer_complex_subunit"/>
</dbReference>
<keyword evidence="10" id="KW-0472">Membrane</keyword>
<keyword evidence="9" id="KW-0333">Golgi apparatus</keyword>
<sequence>MPLLVSGADDRQVKLWRYNDSKAWEVDSCRGHYNNVSCVIFHPKAELILSNSEDKSIRVWDMQKRTCLQVFFGAWRDNYGGGGGIIKHSKNFRHENDRFWVLASHPSLNLFAAGHDNGMIVFKTERERPPYCIQDNLVFYVKERQLRRLDLTTNKDIPLTHLKPNKLTQPFYSVHYNPAENYVKRAPSIASIWVARNRFAVLDKSHQLSIRDLQNQESRKIDYTGPIDDIFYAGTGLLMLKNPDSVSIYDVQQKRVLVSLKVSKVKYVIWSKNMEYAALLSKHTVTLVTRKLALLSSIQESTRVKSGAWDLDNDAFIYTTSNHIKYALTSGGDHGIIRTMDIPVYILALRGNRLYCLNRDASPIELTIDPTEYRFKLALIHRRYDEVLNMVRSANLVGQSIIAFLQKKGYPELALHFVKDEKTRFGLALECGNLSIALEAAKVLDDTAAWNALGEAALMQGNHQIVEMAYQRTKDFERLAFLYLITGNVEKLQKMQKIAQIRKDVHGQFQCALMLGDAEERTKELGQISLAYLSATTHGLTEEASQLTLELENKNIPVPDANPNAKPFVPPKPLYPLTENWPQLTVSVGPFDTQLLSNATTKKAPTAKTPALNAFAAEQNEDHTEGEAWGVDGDLLLDEEGNPEMDEIEMIGGEEDEEGGWDVDEEITQAVESMRIGAGDEAADDGFTLPQRGHAPPFYWPGNSRLTADHVAAGAFDSAARLLEESLGIVQIGPFKSLFLSTYAKSRVACCAMPLSPPNFIYPMRNWQESLPKSSLPAVSLKLNDLAQRLQICYKLTTDGKFVESVQRFRQILLCIPLLVVDSKQEVLEAQQLLQICREYLVGLLLETARKDLPRESTEDAKRNLEMAAYFTNCDIQPIHKILTLRTAANLSFKNKQMRHCATFCRRCIELDYLKKNFFFFKFSGPKPEVAAQMRKMLSVAERDNTNAYEINYDEHNPFVLCSKSFTPLYRGKPQVKCPFCGASYMPTFVGSVCDVCEVAEIGRDVPGLRIASIQSGK</sequence>
<evidence type="ECO:0000313" key="16">
    <source>
        <dbReference type="WBParaSite" id="scf7180000418926.g3120"/>
    </source>
</evidence>
<keyword evidence="6" id="KW-0677">Repeat</keyword>
<evidence type="ECO:0000256" key="11">
    <source>
        <dbReference type="PROSITE-ProRule" id="PRU00221"/>
    </source>
</evidence>
<dbReference type="Gene3D" id="2.130.10.10">
    <property type="entry name" value="YVTN repeat-like/Quinoprotein amine dehydrogenase"/>
    <property type="match status" value="1"/>
</dbReference>
<feature type="domain" description="COPA/B TPR" evidence="14">
    <location>
        <begin position="387"/>
        <end position="525"/>
    </location>
</feature>
<dbReference type="Pfam" id="PF23953">
    <property type="entry name" value="TPR_COPA_B"/>
    <property type="match status" value="1"/>
</dbReference>
<dbReference type="SUPFAM" id="SSF50978">
    <property type="entry name" value="WD40 repeat-like"/>
    <property type="match status" value="1"/>
</dbReference>
<protein>
    <submittedName>
        <fullName evidence="16">Coatomer subunit alpha</fullName>
    </submittedName>
</protein>
<dbReference type="InterPro" id="IPR036322">
    <property type="entry name" value="WD40_repeat_dom_sf"/>
</dbReference>
<dbReference type="PROSITE" id="PS50294">
    <property type="entry name" value="WD_REPEATS_REGION"/>
    <property type="match status" value="1"/>
</dbReference>
<feature type="repeat" description="WD" evidence="11">
    <location>
        <begin position="1"/>
        <end position="26"/>
    </location>
</feature>
<dbReference type="GO" id="GO:0000139">
    <property type="term" value="C:Golgi membrane"/>
    <property type="evidence" value="ECO:0007669"/>
    <property type="project" value="UniProtKB-SubCell"/>
</dbReference>
<evidence type="ECO:0000256" key="8">
    <source>
        <dbReference type="ARBA" id="ARBA00022927"/>
    </source>
</evidence>
<evidence type="ECO:0000256" key="7">
    <source>
        <dbReference type="ARBA" id="ARBA00022892"/>
    </source>
</evidence>
<dbReference type="InterPro" id="IPR010714">
    <property type="entry name" value="Coatomer_asu_C"/>
</dbReference>
<dbReference type="CDD" id="cd22948">
    <property type="entry name" value="Coatomer_WDAD_alpha"/>
    <property type="match status" value="1"/>
</dbReference>
<dbReference type="GO" id="GO:0006890">
    <property type="term" value="P:retrograde vesicle-mediated transport, Golgi to endoplasmic reticulum"/>
    <property type="evidence" value="ECO:0007669"/>
    <property type="project" value="TreeGrafter"/>
</dbReference>
<evidence type="ECO:0000259" key="14">
    <source>
        <dbReference type="Pfam" id="PF23953"/>
    </source>
</evidence>
<dbReference type="PANTHER" id="PTHR19876">
    <property type="entry name" value="COATOMER"/>
    <property type="match status" value="1"/>
</dbReference>
<accession>A0A915NNF0</accession>
<keyword evidence="15" id="KW-1185">Reference proteome</keyword>
<keyword evidence="4" id="KW-0963">Cytoplasm</keyword>
<feature type="domain" description="COPA/B second beta-propeller" evidence="12">
    <location>
        <begin position="183"/>
        <end position="358"/>
    </location>
</feature>
<evidence type="ECO:0000256" key="2">
    <source>
        <dbReference type="ARBA" id="ARBA00004347"/>
    </source>
</evidence>
<evidence type="ECO:0000256" key="1">
    <source>
        <dbReference type="ARBA" id="ARBA00004255"/>
    </source>
</evidence>
<evidence type="ECO:0000256" key="4">
    <source>
        <dbReference type="ARBA" id="ARBA00022490"/>
    </source>
</evidence>
<dbReference type="InterPro" id="IPR056176">
    <property type="entry name" value="TPR_COPA_B"/>
</dbReference>
<reference evidence="16" key="1">
    <citation type="submission" date="2022-11" db="UniProtKB">
        <authorList>
            <consortium name="WormBaseParasite"/>
        </authorList>
    </citation>
    <scope>IDENTIFICATION</scope>
</reference>
<dbReference type="InterPro" id="IPR001680">
    <property type="entry name" value="WD40_rpt"/>
</dbReference>
<organism evidence="15 16">
    <name type="scientific">Meloidogyne floridensis</name>
    <dbReference type="NCBI Taxonomy" id="298350"/>
    <lineage>
        <taxon>Eukaryota</taxon>
        <taxon>Metazoa</taxon>
        <taxon>Ecdysozoa</taxon>
        <taxon>Nematoda</taxon>
        <taxon>Chromadorea</taxon>
        <taxon>Rhabditida</taxon>
        <taxon>Tylenchina</taxon>
        <taxon>Tylenchomorpha</taxon>
        <taxon>Tylenchoidea</taxon>
        <taxon>Meloidogynidae</taxon>
        <taxon>Meloidogyninae</taxon>
        <taxon>Meloidogyne</taxon>
    </lineage>
</organism>
<dbReference type="Gene3D" id="1.25.40.470">
    <property type="match status" value="1"/>
</dbReference>
<feature type="repeat" description="WD" evidence="11">
    <location>
        <begin position="29"/>
        <end position="70"/>
    </location>
</feature>
<name>A0A915NNF0_9BILA</name>
<dbReference type="WBParaSite" id="scf7180000418926.g3120">
    <property type="protein sequence ID" value="scf7180000418926.g3120"/>
    <property type="gene ID" value="scf7180000418926.g3120"/>
</dbReference>
<keyword evidence="7" id="KW-0931">ER-Golgi transport</keyword>
<evidence type="ECO:0000259" key="13">
    <source>
        <dbReference type="Pfam" id="PF06957"/>
    </source>
</evidence>
<proteinExistence type="predicted"/>
<keyword evidence="5 11" id="KW-0853">WD repeat</keyword>
<dbReference type="InterPro" id="IPR047312">
    <property type="entry name" value="Coatomer_alpha_WD-assoc_reg"/>
</dbReference>
<evidence type="ECO:0000256" key="9">
    <source>
        <dbReference type="ARBA" id="ARBA00023034"/>
    </source>
</evidence>
<dbReference type="InterPro" id="IPR006692">
    <property type="entry name" value="Beta-prop_COPA/B_2nd"/>
</dbReference>
<dbReference type="GO" id="GO:0030126">
    <property type="term" value="C:COPI vesicle coat"/>
    <property type="evidence" value="ECO:0007669"/>
    <property type="project" value="InterPro"/>
</dbReference>
<dbReference type="GO" id="GO:0005198">
    <property type="term" value="F:structural molecule activity"/>
    <property type="evidence" value="ECO:0007669"/>
    <property type="project" value="InterPro"/>
</dbReference>
<dbReference type="GO" id="GO:0006886">
    <property type="term" value="P:intracellular protein transport"/>
    <property type="evidence" value="ECO:0007669"/>
    <property type="project" value="InterPro"/>
</dbReference>
<evidence type="ECO:0000256" key="5">
    <source>
        <dbReference type="ARBA" id="ARBA00022574"/>
    </source>
</evidence>
<dbReference type="PANTHER" id="PTHR19876:SF1">
    <property type="entry name" value="COATOMER SUBUNIT ALPHA"/>
    <property type="match status" value="1"/>
</dbReference>
<evidence type="ECO:0000256" key="6">
    <source>
        <dbReference type="ARBA" id="ARBA00022737"/>
    </source>
</evidence>
<keyword evidence="8" id="KW-0653">Protein transport</keyword>
<evidence type="ECO:0000256" key="3">
    <source>
        <dbReference type="ARBA" id="ARBA00022448"/>
    </source>
</evidence>
<dbReference type="InterPro" id="IPR015943">
    <property type="entry name" value="WD40/YVTN_repeat-like_dom_sf"/>
</dbReference>
<evidence type="ECO:0000256" key="10">
    <source>
        <dbReference type="ARBA" id="ARBA00023136"/>
    </source>
</evidence>
<evidence type="ECO:0000313" key="15">
    <source>
        <dbReference type="Proteomes" id="UP000887560"/>
    </source>
</evidence>
<dbReference type="FunFam" id="1.25.40.470:FF:000002">
    <property type="entry name" value="Coatomer subunit alpha"/>
    <property type="match status" value="1"/>
</dbReference>
<dbReference type="GO" id="GO:0006891">
    <property type="term" value="P:intra-Golgi vesicle-mediated transport"/>
    <property type="evidence" value="ECO:0007669"/>
    <property type="project" value="TreeGrafter"/>
</dbReference>
<dbReference type="PROSITE" id="PS50082">
    <property type="entry name" value="WD_REPEATS_2"/>
    <property type="match status" value="2"/>
</dbReference>
<dbReference type="GO" id="GO:0006888">
    <property type="term" value="P:endoplasmic reticulum to Golgi vesicle-mediated transport"/>
    <property type="evidence" value="ECO:0007669"/>
    <property type="project" value="TreeGrafter"/>
</dbReference>
<dbReference type="Pfam" id="PF00400">
    <property type="entry name" value="WD40"/>
    <property type="match status" value="1"/>
</dbReference>
<comment type="subcellular location">
    <subcellularLocation>
        <location evidence="2">Cytoplasmic vesicle</location>
        <location evidence="2">COPI-coated vesicle membrane</location>
        <topology evidence="2">Peripheral membrane protein</topology>
        <orientation evidence="2">Cytoplasmic side</orientation>
    </subcellularLocation>
    <subcellularLocation>
        <location evidence="1">Golgi apparatus membrane</location>
        <topology evidence="1">Peripheral membrane protein</topology>
        <orientation evidence="1">Cytoplasmic side</orientation>
    </subcellularLocation>
</comment>
<keyword evidence="3" id="KW-0813">Transport</keyword>